<feature type="region of interest" description="Disordered" evidence="1">
    <location>
        <begin position="1"/>
        <end position="21"/>
    </location>
</feature>
<evidence type="ECO:0000313" key="2">
    <source>
        <dbReference type="EMBL" id="GHP07801.1"/>
    </source>
</evidence>
<dbReference type="Proteomes" id="UP000660262">
    <property type="component" value="Unassembled WGS sequence"/>
</dbReference>
<evidence type="ECO:0000256" key="1">
    <source>
        <dbReference type="SAM" id="MobiDB-lite"/>
    </source>
</evidence>
<comment type="caution">
    <text evidence="2">The sequence shown here is derived from an EMBL/GenBank/DDBJ whole genome shotgun (WGS) entry which is preliminary data.</text>
</comment>
<accession>A0A830HQS7</accession>
<evidence type="ECO:0000313" key="3">
    <source>
        <dbReference type="Proteomes" id="UP000660262"/>
    </source>
</evidence>
<proteinExistence type="predicted"/>
<dbReference type="AlphaFoldDB" id="A0A830HQS7"/>
<name>A0A830HQS7_9CHLO</name>
<sequence>MSAAASPLLPRHLRPRPPLTHLSLSRPALNRNTACAANCNGHGPRRHLSLSRPALSRNTACAANCNGHGPRRHHPFARRHVLTGLASTTTALAALLLDVHAPALATYYSEPIVPPDNENVNVHVDELGFAVDFPAKWVELRDMELAREVGVMCSYLNPRDQSETLAVYRQQLDTKQNFTAASPTERYLGGVDAFAKRLVDAAPGQTLALARKRVQSDGLVMYDVAWTANGSTAGAFGSIYELRAITVDGDGVQWTTRGTASRTRWITRRAKDVETCVRSFHFTS</sequence>
<keyword evidence="3" id="KW-1185">Reference proteome</keyword>
<reference evidence="2" key="1">
    <citation type="submission" date="2020-10" db="EMBL/GenBank/DDBJ databases">
        <title>Unveiling of a novel bifunctional photoreceptor, Dualchrome1, isolated from a cosmopolitan green alga.</title>
        <authorList>
            <person name="Suzuki S."/>
            <person name="Kawachi M."/>
        </authorList>
    </citation>
    <scope>NUCLEOTIDE SEQUENCE</scope>
    <source>
        <strain evidence="2">NIES 2893</strain>
    </source>
</reference>
<dbReference type="EMBL" id="BNJQ01000018">
    <property type="protein sequence ID" value="GHP07801.1"/>
    <property type="molecule type" value="Genomic_DNA"/>
</dbReference>
<dbReference type="Gene3D" id="3.40.1000.10">
    <property type="entry name" value="Mog1/PsbP, alpha/beta/alpha sandwich"/>
    <property type="match status" value="1"/>
</dbReference>
<protein>
    <recommendedName>
        <fullName evidence="4">PsbP C-terminal domain-containing protein</fullName>
    </recommendedName>
</protein>
<evidence type="ECO:0008006" key="4">
    <source>
        <dbReference type="Google" id="ProtNLM"/>
    </source>
</evidence>
<gene>
    <name evidence="2" type="ORF">PPROV_000654300</name>
</gene>
<feature type="compositionally biased region" description="Low complexity" evidence="1">
    <location>
        <begin position="1"/>
        <end position="10"/>
    </location>
</feature>
<organism evidence="2 3">
    <name type="scientific">Pycnococcus provasolii</name>
    <dbReference type="NCBI Taxonomy" id="41880"/>
    <lineage>
        <taxon>Eukaryota</taxon>
        <taxon>Viridiplantae</taxon>
        <taxon>Chlorophyta</taxon>
        <taxon>Pseudoscourfieldiophyceae</taxon>
        <taxon>Pseudoscourfieldiales</taxon>
        <taxon>Pycnococcaceae</taxon>
        <taxon>Pycnococcus</taxon>
    </lineage>
</organism>